<dbReference type="AlphaFoldDB" id="A0A7S6UI27"/>
<dbReference type="KEGG" id="lcic:INQ41_02035"/>
<dbReference type="InterPro" id="IPR051781">
    <property type="entry name" value="Metallo-dep_Hydrolase"/>
</dbReference>
<feature type="chain" id="PRO_5032318174" evidence="1">
    <location>
        <begin position="19"/>
        <end position="428"/>
    </location>
</feature>
<protein>
    <submittedName>
        <fullName evidence="3">Amidohydrolase family protein</fullName>
    </submittedName>
</protein>
<keyword evidence="4" id="KW-1185">Reference proteome</keyword>
<sequence>MTSLAAAVLALCAVPATARELLIRNATVHTGASPATLTNTDVLVSGGVIRQIGAALSAPASVRVVDAGERRLTPALFGGITGIGIEEVSGERSTVDSRLGLGAAGMPVRPEFDVTLAYNPDSLLVPVARIEGIGWTLLGAGSDSEGSIIGGQGGVFRLDGSADPIGPKALFVDIGADAAGLSGQSRAAQWMILDQLVDEVRGRIPLDAKVALLTPAGRKSLATYLDNGGRVVVGVDRAADIRQLLRWSAKHKVRIAILGGAEAWKLAPQLAAADVAVFVNPLDTLPAGFDQIGATPENAARLAAAGVAVGFSQSGDGSHNARKIRQAAGNAVAHGLPWDLGVAGLTSVPAKVFGVTDSVGSIAVGKRADLVLWSGDPLEVNAVATQVWFDGKPIQMRSRQTDLRDRYLQPTVPAERGGLPPAYPAAVR</sequence>
<name>A0A7S6UI27_9GAMM</name>
<feature type="signal peptide" evidence="1">
    <location>
        <begin position="1"/>
        <end position="18"/>
    </location>
</feature>
<dbReference type="GO" id="GO:0016810">
    <property type="term" value="F:hydrolase activity, acting on carbon-nitrogen (but not peptide) bonds"/>
    <property type="evidence" value="ECO:0007669"/>
    <property type="project" value="InterPro"/>
</dbReference>
<evidence type="ECO:0000313" key="3">
    <source>
        <dbReference type="EMBL" id="QOW20723.1"/>
    </source>
</evidence>
<dbReference type="InterPro" id="IPR032466">
    <property type="entry name" value="Metal_Hydrolase"/>
</dbReference>
<gene>
    <name evidence="3" type="ORF">INQ41_02035</name>
</gene>
<dbReference type="Pfam" id="PF01979">
    <property type="entry name" value="Amidohydro_1"/>
    <property type="match status" value="1"/>
</dbReference>
<keyword evidence="3" id="KW-0378">Hydrolase</keyword>
<proteinExistence type="predicted"/>
<dbReference type="RefSeq" id="WP_193987157.1">
    <property type="nucleotide sequence ID" value="NZ_CP063656.1"/>
</dbReference>
<dbReference type="SUPFAM" id="SSF51338">
    <property type="entry name" value="Composite domain of metallo-dependent hydrolases"/>
    <property type="match status" value="1"/>
</dbReference>
<dbReference type="SUPFAM" id="SSF51556">
    <property type="entry name" value="Metallo-dependent hydrolases"/>
    <property type="match status" value="1"/>
</dbReference>
<organism evidence="3 4">
    <name type="scientific">Novilysobacter ciconiae</name>
    <dbReference type="NCBI Taxonomy" id="2781022"/>
    <lineage>
        <taxon>Bacteria</taxon>
        <taxon>Pseudomonadati</taxon>
        <taxon>Pseudomonadota</taxon>
        <taxon>Gammaproteobacteria</taxon>
        <taxon>Lysobacterales</taxon>
        <taxon>Lysobacteraceae</taxon>
        <taxon>Novilysobacter</taxon>
    </lineage>
</organism>
<dbReference type="InterPro" id="IPR006680">
    <property type="entry name" value="Amidohydro-rel"/>
</dbReference>
<evidence type="ECO:0000259" key="2">
    <source>
        <dbReference type="Pfam" id="PF01979"/>
    </source>
</evidence>
<dbReference type="InterPro" id="IPR011059">
    <property type="entry name" value="Metal-dep_hydrolase_composite"/>
</dbReference>
<dbReference type="Gene3D" id="3.20.20.140">
    <property type="entry name" value="Metal-dependent hydrolases"/>
    <property type="match status" value="1"/>
</dbReference>
<evidence type="ECO:0000256" key="1">
    <source>
        <dbReference type="SAM" id="SignalP"/>
    </source>
</evidence>
<reference evidence="3 4" key="1">
    <citation type="submission" date="2020-10" db="EMBL/GenBank/DDBJ databases">
        <title>complete genome sequencing of Lysobacter sp. H21R20.</title>
        <authorList>
            <person name="Bae J.-W."/>
            <person name="Lee S.-Y."/>
        </authorList>
    </citation>
    <scope>NUCLEOTIDE SEQUENCE [LARGE SCALE GENOMIC DNA]</scope>
    <source>
        <strain evidence="3 4">H21R20</strain>
    </source>
</reference>
<evidence type="ECO:0000313" key="4">
    <source>
        <dbReference type="Proteomes" id="UP000594059"/>
    </source>
</evidence>
<dbReference type="EMBL" id="CP063656">
    <property type="protein sequence ID" value="QOW20723.1"/>
    <property type="molecule type" value="Genomic_DNA"/>
</dbReference>
<dbReference type="PANTHER" id="PTHR43135">
    <property type="entry name" value="ALPHA-D-RIBOSE 1-METHYLPHOSPHONATE 5-TRIPHOSPHATE DIPHOSPHATASE"/>
    <property type="match status" value="1"/>
</dbReference>
<dbReference type="Proteomes" id="UP000594059">
    <property type="component" value="Chromosome"/>
</dbReference>
<accession>A0A7S6UI27</accession>
<dbReference type="Gene3D" id="2.30.40.10">
    <property type="entry name" value="Urease, subunit C, domain 1"/>
    <property type="match status" value="1"/>
</dbReference>
<dbReference type="PANTHER" id="PTHR43135:SF3">
    <property type="entry name" value="ALPHA-D-RIBOSE 1-METHYLPHOSPHONATE 5-TRIPHOSPHATE DIPHOSPHATASE"/>
    <property type="match status" value="1"/>
</dbReference>
<feature type="domain" description="Amidohydrolase-related" evidence="2">
    <location>
        <begin position="299"/>
        <end position="392"/>
    </location>
</feature>
<keyword evidence="1" id="KW-0732">Signal</keyword>